<dbReference type="Pfam" id="PF24586">
    <property type="entry name" value="DUF7611"/>
    <property type="match status" value="1"/>
</dbReference>
<gene>
    <name evidence="6" type="ORF">EI97DRAFT_223932</name>
</gene>
<feature type="compositionally biased region" description="Basic and acidic residues" evidence="1">
    <location>
        <begin position="346"/>
        <end position="367"/>
    </location>
</feature>
<evidence type="ECO:0000259" key="4">
    <source>
        <dbReference type="Pfam" id="PF24588"/>
    </source>
</evidence>
<dbReference type="Proteomes" id="UP000800097">
    <property type="component" value="Unassembled WGS sequence"/>
</dbReference>
<organism evidence="6 7">
    <name type="scientific">Westerdykella ornata</name>
    <dbReference type="NCBI Taxonomy" id="318751"/>
    <lineage>
        <taxon>Eukaryota</taxon>
        <taxon>Fungi</taxon>
        <taxon>Dikarya</taxon>
        <taxon>Ascomycota</taxon>
        <taxon>Pezizomycotina</taxon>
        <taxon>Dothideomycetes</taxon>
        <taxon>Pleosporomycetidae</taxon>
        <taxon>Pleosporales</taxon>
        <taxon>Sporormiaceae</taxon>
        <taxon>Westerdykella</taxon>
    </lineage>
</organism>
<evidence type="ECO:0000313" key="6">
    <source>
        <dbReference type="EMBL" id="KAF2278944.1"/>
    </source>
</evidence>
<reference evidence="6" key="1">
    <citation type="journal article" date="2020" name="Stud. Mycol.">
        <title>101 Dothideomycetes genomes: a test case for predicting lifestyles and emergence of pathogens.</title>
        <authorList>
            <person name="Haridas S."/>
            <person name="Albert R."/>
            <person name="Binder M."/>
            <person name="Bloem J."/>
            <person name="Labutti K."/>
            <person name="Salamov A."/>
            <person name="Andreopoulos B."/>
            <person name="Baker S."/>
            <person name="Barry K."/>
            <person name="Bills G."/>
            <person name="Bluhm B."/>
            <person name="Cannon C."/>
            <person name="Castanera R."/>
            <person name="Culley D."/>
            <person name="Daum C."/>
            <person name="Ezra D."/>
            <person name="Gonzalez J."/>
            <person name="Henrissat B."/>
            <person name="Kuo A."/>
            <person name="Liang C."/>
            <person name="Lipzen A."/>
            <person name="Lutzoni F."/>
            <person name="Magnuson J."/>
            <person name="Mondo S."/>
            <person name="Nolan M."/>
            <person name="Ohm R."/>
            <person name="Pangilinan J."/>
            <person name="Park H.-J."/>
            <person name="Ramirez L."/>
            <person name="Alfaro M."/>
            <person name="Sun H."/>
            <person name="Tritt A."/>
            <person name="Yoshinaga Y."/>
            <person name="Zwiers L.-H."/>
            <person name="Turgeon B."/>
            <person name="Goodwin S."/>
            <person name="Spatafora J."/>
            <person name="Crous P."/>
            <person name="Grigoriev I."/>
        </authorList>
    </citation>
    <scope>NUCLEOTIDE SEQUENCE</scope>
    <source>
        <strain evidence="6">CBS 379.55</strain>
    </source>
</reference>
<feature type="compositionally biased region" description="Basic and acidic residues" evidence="1">
    <location>
        <begin position="142"/>
        <end position="154"/>
    </location>
</feature>
<dbReference type="Pfam" id="PF24589">
    <property type="entry name" value="DUF7614"/>
    <property type="match status" value="1"/>
</dbReference>
<dbReference type="InterPro" id="IPR056032">
    <property type="entry name" value="DUF7613"/>
</dbReference>
<dbReference type="InterPro" id="IPR056030">
    <property type="entry name" value="DUF7611"/>
</dbReference>
<dbReference type="GeneID" id="54547061"/>
<evidence type="ECO:0000256" key="1">
    <source>
        <dbReference type="SAM" id="MobiDB-lite"/>
    </source>
</evidence>
<dbReference type="EMBL" id="ML986487">
    <property type="protein sequence ID" value="KAF2278944.1"/>
    <property type="molecule type" value="Genomic_DNA"/>
</dbReference>
<feature type="compositionally biased region" description="Basic and acidic residues" evidence="1">
    <location>
        <begin position="534"/>
        <end position="555"/>
    </location>
</feature>
<dbReference type="InterPro" id="IPR056033">
    <property type="entry name" value="DUF7614"/>
</dbReference>
<feature type="region of interest" description="Disordered" evidence="1">
    <location>
        <begin position="116"/>
        <end position="556"/>
    </location>
</feature>
<name>A0A6A6JRP7_WESOR</name>
<evidence type="ECO:0000259" key="2">
    <source>
        <dbReference type="Pfam" id="PF24586"/>
    </source>
</evidence>
<feature type="compositionally biased region" description="Polar residues" evidence="1">
    <location>
        <begin position="327"/>
        <end position="339"/>
    </location>
</feature>
<dbReference type="RefSeq" id="XP_033656483.1">
    <property type="nucleotide sequence ID" value="XM_033793886.1"/>
</dbReference>
<feature type="compositionally biased region" description="Polar residues" evidence="1">
    <location>
        <begin position="453"/>
        <end position="478"/>
    </location>
</feature>
<sequence>MVDARDNTHKLLSKNRWRTKFLNADDSAAKSKANHDDDVNDFLKPSTDKAQAHKQAVAAAFLANAKPRIDVARAQRWPAASDIVNSAAGRSPNAGAMKTGSRKKAVSVSFARTQPDIIGEGGDECEEPSIEVSRRKSNSLSRPDKDQVHTHQDDMNLGTQTFDHANSMNKEAERKGIVTRTLTSRHELSPPLQKKMEMGRINTHASPPPPPTRGLGPMGLGERPRSLQRAPTGFDTAQDSGAGRPSLDSTYSHDSDNISPVVPKKTPTLPPTAEEDPGFRPIQRTATGWSEKSASSDREPPPPPPPHLPELGLKDDDSPLESVPNKYLQSEPTDPNSFSARLIHKMRADEGRALHDAAARRAAEKSAGDSGSDSDSKAASANSSTFNVGTPPTQFNIPLAGKTPPRLPGRAGPQASSLPRRDSDVEYKAFSAGPAPGPPSARRPMRSDVYAIDTNTRPVSPSSSQYTLPSATSRTRASPPNRIDPASATSTTSNLPMPPDYERREYKDPKDEAPPVPPAHRYAPYQRVVPANDARPDSRQDSERSRAPGRSDTKSQAELAFADFSERVQHMKGIFVLTAQLAGPLYDHTPTQWLRVAIWWFLRGRAGMETLIRSRPKGEPHQERLMQPHVDLAKAWWIVTEVLPNHTGLRKYGDQRMENQAALARDAGDHASADIYEAYDSILHNLKMLLGSMQRHQSMPPTQALIQGQDQAVWVEYPKFAPDAQSVLTGTASKSVLANGSGQRHPNPSMIMPLGDTKSDFCYFRMFANVSLSTDDPNSDRIPLPAVISVLRPKDDYRIKLTVCSQTELINIVVGSNPDGGPTWRDMSWRPKSRGLTIPLRHNFNLLIDLSEQDFRGLWSIVDHTNRVESNLREHTNERLSAKLYLRDVSYVDSSNPSAFPPGRVPGCKLLVFRKFERSSEGTGKRKLHRGYRLVVVTGTKVRTLSCVNHEMGTNQEPMNFEYTKDPADNAPGMTLRFKEEAADKRRKLCTLNMIFNDVKERNELFGTFTSMNQGEDEAVFAQVPLKGFSIESADPAEGFSQSGRAVLERFKWLEAKVLNQDPEAAGLESAPTVMSESLRIVCRHNAGIISDRMNLGPGELLVRLPTNGSPELSLLRNPQYDMSVAIDPSHTDKDVPDALADLLRTLTNASTIRTLTFNSFSDLHAFQLAVTGFHVKFDGIASTFSVSRRRMVVPIYKQWTANTIRIQVVVQDNIVQLLAFFEDFSHADAMNFQVKSMDVFEKTEKGGKACVRLVDAKFALPVEERRGEGKMGKEEGRISGWAGMKRRFVCLDQIEYPGEHDDILIAFDSVDTRDRFAEALPAVTQVGRKFTVRRKI</sequence>
<feature type="compositionally biased region" description="Polar residues" evidence="1">
    <location>
        <begin position="385"/>
        <end position="396"/>
    </location>
</feature>
<feature type="domain" description="DUF7612" evidence="3">
    <location>
        <begin position="875"/>
        <end position="1012"/>
    </location>
</feature>
<evidence type="ECO:0000259" key="3">
    <source>
        <dbReference type="Pfam" id="PF24587"/>
    </source>
</evidence>
<feature type="compositionally biased region" description="Polar residues" evidence="1">
    <location>
        <begin position="157"/>
        <end position="169"/>
    </location>
</feature>
<feature type="compositionally biased region" description="Polar residues" evidence="1">
    <location>
        <begin position="284"/>
        <end position="293"/>
    </location>
</feature>
<dbReference type="OrthoDB" id="4356615at2759"/>
<dbReference type="Pfam" id="PF24588">
    <property type="entry name" value="DUF7613"/>
    <property type="match status" value="1"/>
</dbReference>
<evidence type="ECO:0000259" key="5">
    <source>
        <dbReference type="Pfam" id="PF24589"/>
    </source>
</evidence>
<feature type="domain" description="DUF7614" evidence="5">
    <location>
        <begin position="1178"/>
        <end position="1322"/>
    </location>
</feature>
<accession>A0A6A6JRP7</accession>
<feature type="compositionally biased region" description="Basic and acidic residues" evidence="1">
    <location>
        <begin position="500"/>
        <end position="513"/>
    </location>
</feature>
<feature type="compositionally biased region" description="Basic and acidic residues" evidence="1">
    <location>
        <begin position="184"/>
        <end position="198"/>
    </location>
</feature>
<protein>
    <submittedName>
        <fullName evidence="6">Uncharacterized protein</fullName>
    </submittedName>
</protein>
<feature type="domain" description="DUF7611" evidence="2">
    <location>
        <begin position="717"/>
        <end position="872"/>
    </location>
</feature>
<feature type="compositionally biased region" description="Low complexity" evidence="1">
    <location>
        <begin position="368"/>
        <end position="384"/>
    </location>
</feature>
<keyword evidence="7" id="KW-1185">Reference proteome</keyword>
<dbReference type="Pfam" id="PF24587">
    <property type="entry name" value="DUF7612"/>
    <property type="match status" value="1"/>
</dbReference>
<proteinExistence type="predicted"/>
<feature type="domain" description="DUF7613" evidence="4">
    <location>
        <begin position="1016"/>
        <end position="1172"/>
    </location>
</feature>
<dbReference type="InterPro" id="IPR056031">
    <property type="entry name" value="DUF7612"/>
</dbReference>
<evidence type="ECO:0000313" key="7">
    <source>
        <dbReference type="Proteomes" id="UP000800097"/>
    </source>
</evidence>